<sequence>MRHAEQVPPVAVEFMAKLVKVDPTQFAKSGRLGAALRRRCRSEGAEPSAEGQVDRVIGSALRRHETAFAQQIVGRLGSEVCAALRALLESEGVLAEVKADPGPLGLDTLMSEIAKLTTLPALKLPQDVFADISARLVAAWRSRAARMFPSDFTACDEPVRYTLLAALCWVRQAEITDELWTSTSPRKP</sequence>
<dbReference type="Proteomes" id="UP000298860">
    <property type="component" value="Unassembled WGS sequence"/>
</dbReference>
<comment type="caution">
    <text evidence="1">The sequence shown here is derived from an EMBL/GenBank/DDBJ whole genome shotgun (WGS) entry which is preliminary data.</text>
</comment>
<evidence type="ECO:0000313" key="1">
    <source>
        <dbReference type="EMBL" id="GDY31600.1"/>
    </source>
</evidence>
<proteinExistence type="predicted"/>
<evidence type="ECO:0000313" key="2">
    <source>
        <dbReference type="Proteomes" id="UP000298860"/>
    </source>
</evidence>
<protein>
    <submittedName>
        <fullName evidence="1">Uncharacterized protein</fullName>
    </submittedName>
</protein>
<reference evidence="2" key="1">
    <citation type="submission" date="2019-04" db="EMBL/GenBank/DDBJ databases">
        <title>Draft genome sequence of Pseudonocardiaceae bacterium SL3-2-4.</title>
        <authorList>
            <person name="Ningsih F."/>
            <person name="Yokota A."/>
            <person name="Sakai Y."/>
            <person name="Nanatani K."/>
            <person name="Yabe S."/>
            <person name="Oetari A."/>
            <person name="Sjamsuridzal W."/>
        </authorList>
    </citation>
    <scope>NUCLEOTIDE SEQUENCE [LARGE SCALE GENOMIC DNA]</scope>
    <source>
        <strain evidence="2">SL3-2-4</strain>
    </source>
</reference>
<dbReference type="AlphaFoldDB" id="A0A4D4J9B8"/>
<keyword evidence="2" id="KW-1185">Reference proteome</keyword>
<dbReference type="EMBL" id="BJFL01000015">
    <property type="protein sequence ID" value="GDY31600.1"/>
    <property type="molecule type" value="Genomic_DNA"/>
</dbReference>
<organism evidence="1 2">
    <name type="scientific">Gandjariella thermophila</name>
    <dbReference type="NCBI Taxonomy" id="1931992"/>
    <lineage>
        <taxon>Bacteria</taxon>
        <taxon>Bacillati</taxon>
        <taxon>Actinomycetota</taxon>
        <taxon>Actinomycetes</taxon>
        <taxon>Pseudonocardiales</taxon>
        <taxon>Pseudonocardiaceae</taxon>
        <taxon>Gandjariella</taxon>
    </lineage>
</organism>
<gene>
    <name evidence="1" type="ORF">GTS_32330</name>
</gene>
<accession>A0A4D4J9B8</accession>
<name>A0A4D4J9B8_9PSEU</name>